<name>D1C1I2_SPHTD</name>
<evidence type="ECO:0000313" key="3">
    <source>
        <dbReference type="Proteomes" id="UP000002027"/>
    </source>
</evidence>
<dbReference type="KEGG" id="sti:Sthe_0662"/>
<accession>D1C1I2</accession>
<gene>
    <name evidence="2" type="ordered locus">Sthe_0662</name>
</gene>
<dbReference type="PANTHER" id="PTHR43179">
    <property type="entry name" value="RHAMNOSYLTRANSFERASE WBBL"/>
    <property type="match status" value="1"/>
</dbReference>
<keyword evidence="3" id="KW-1185">Reference proteome</keyword>
<dbReference type="FunCoup" id="D1C1I2">
    <property type="interactions" value="189"/>
</dbReference>
<dbReference type="Gene3D" id="3.90.550.10">
    <property type="entry name" value="Spore Coat Polysaccharide Biosynthesis Protein SpsA, Chain A"/>
    <property type="match status" value="2"/>
</dbReference>
<dbReference type="CAZy" id="GT2">
    <property type="family name" value="Glycosyltransferase Family 2"/>
</dbReference>
<dbReference type="GO" id="GO:0016757">
    <property type="term" value="F:glycosyltransferase activity"/>
    <property type="evidence" value="ECO:0007669"/>
    <property type="project" value="UniProtKB-KW"/>
</dbReference>
<dbReference type="CDD" id="cd02511">
    <property type="entry name" value="Beta4Glucosyltransferase"/>
    <property type="match status" value="1"/>
</dbReference>
<dbReference type="Proteomes" id="UP000002027">
    <property type="component" value="Chromosome 1"/>
</dbReference>
<dbReference type="InterPro" id="IPR001173">
    <property type="entry name" value="Glyco_trans_2-like"/>
</dbReference>
<proteinExistence type="predicted"/>
<dbReference type="PANTHER" id="PTHR43179:SF7">
    <property type="entry name" value="RHAMNOSYLTRANSFERASE WBBL"/>
    <property type="match status" value="1"/>
</dbReference>
<dbReference type="RefSeq" id="WP_012871146.1">
    <property type="nucleotide sequence ID" value="NC_013523.1"/>
</dbReference>
<dbReference type="eggNOG" id="COG0463">
    <property type="taxonomic scope" value="Bacteria"/>
</dbReference>
<dbReference type="Pfam" id="PF00535">
    <property type="entry name" value="Glycos_transf_2"/>
    <property type="match status" value="2"/>
</dbReference>
<keyword evidence="2" id="KW-0808">Transferase</keyword>
<feature type="domain" description="Glycosyltransferase 2-like" evidence="1">
    <location>
        <begin position="12"/>
        <end position="145"/>
    </location>
</feature>
<protein>
    <submittedName>
        <fullName evidence="2">Glycosyl transferase family 2</fullName>
    </submittedName>
</protein>
<dbReference type="InParanoid" id="D1C1I2"/>
<dbReference type="eggNOG" id="COG1216">
    <property type="taxonomic scope" value="Bacteria"/>
</dbReference>
<dbReference type="AlphaFoldDB" id="D1C1I2"/>
<dbReference type="OrthoDB" id="9771846at2"/>
<feature type="domain" description="Glycosyltransferase 2-like" evidence="1">
    <location>
        <begin position="278"/>
        <end position="435"/>
    </location>
</feature>
<dbReference type="SUPFAM" id="SSF53448">
    <property type="entry name" value="Nucleotide-diphospho-sugar transferases"/>
    <property type="match status" value="2"/>
</dbReference>
<reference evidence="3" key="1">
    <citation type="submission" date="2009-11" db="EMBL/GenBank/DDBJ databases">
        <title>The complete chromosome 1 of Sphaerobacter thermophilus DSM 20745.</title>
        <authorList>
            <person name="Lucas S."/>
            <person name="Copeland A."/>
            <person name="Lapidus A."/>
            <person name="Glavina del Rio T."/>
            <person name="Dalin E."/>
            <person name="Tice H."/>
            <person name="Bruce D."/>
            <person name="Goodwin L."/>
            <person name="Pitluck S."/>
            <person name="Kyrpides N."/>
            <person name="Mavromatis K."/>
            <person name="Ivanova N."/>
            <person name="Mikhailova N."/>
            <person name="LaButti K.M."/>
            <person name="Clum A."/>
            <person name="Sun H.I."/>
            <person name="Brettin T."/>
            <person name="Detter J.C."/>
            <person name="Han C."/>
            <person name="Larimer F."/>
            <person name="Land M."/>
            <person name="Hauser L."/>
            <person name="Markowitz V."/>
            <person name="Cheng J.F."/>
            <person name="Hugenholtz P."/>
            <person name="Woyke T."/>
            <person name="Wu D."/>
            <person name="Steenblock K."/>
            <person name="Schneider S."/>
            <person name="Pukall R."/>
            <person name="Goeker M."/>
            <person name="Klenk H.P."/>
            <person name="Eisen J.A."/>
        </authorList>
    </citation>
    <scope>NUCLEOTIDE SEQUENCE [LARGE SCALE GENOMIC DNA]</scope>
    <source>
        <strain evidence="3">ATCC 49802 / DSM 20745 / S 6022</strain>
    </source>
</reference>
<dbReference type="CDD" id="cd04186">
    <property type="entry name" value="GT_2_like_c"/>
    <property type="match status" value="1"/>
</dbReference>
<evidence type="ECO:0000313" key="2">
    <source>
        <dbReference type="EMBL" id="ACZ38099.1"/>
    </source>
</evidence>
<reference evidence="2 3" key="2">
    <citation type="journal article" date="2010" name="Stand. Genomic Sci.">
        <title>Complete genome sequence of Desulfohalobium retbaense type strain (HR(100)).</title>
        <authorList>
            <person name="Spring S."/>
            <person name="Nolan M."/>
            <person name="Lapidus A."/>
            <person name="Glavina Del Rio T."/>
            <person name="Copeland A."/>
            <person name="Tice H."/>
            <person name="Cheng J.F."/>
            <person name="Lucas S."/>
            <person name="Land M."/>
            <person name="Chen F."/>
            <person name="Bruce D."/>
            <person name="Goodwin L."/>
            <person name="Pitluck S."/>
            <person name="Ivanova N."/>
            <person name="Mavromatis K."/>
            <person name="Mikhailova N."/>
            <person name="Pati A."/>
            <person name="Chen A."/>
            <person name="Palaniappan K."/>
            <person name="Hauser L."/>
            <person name="Chang Y.J."/>
            <person name="Jeffries C.D."/>
            <person name="Munk C."/>
            <person name="Kiss H."/>
            <person name="Chain P."/>
            <person name="Han C."/>
            <person name="Brettin T."/>
            <person name="Detter J.C."/>
            <person name="Schuler E."/>
            <person name="Goker M."/>
            <person name="Rohde M."/>
            <person name="Bristow J."/>
            <person name="Eisen J.A."/>
            <person name="Markowitz V."/>
            <person name="Hugenholtz P."/>
            <person name="Kyrpides N.C."/>
            <person name="Klenk H.P."/>
        </authorList>
    </citation>
    <scope>NUCLEOTIDE SEQUENCE [LARGE SCALE GENOMIC DNA]</scope>
    <source>
        <strain evidence="3">ATCC 49802 / DSM 20745 / S 6022</strain>
    </source>
</reference>
<organism evidence="2 3">
    <name type="scientific">Sphaerobacter thermophilus (strain ATCC 49802 / DSM 20745 / KCCM 41009 / NCIMB 13125 / S 6022)</name>
    <dbReference type="NCBI Taxonomy" id="479434"/>
    <lineage>
        <taxon>Bacteria</taxon>
        <taxon>Pseudomonadati</taxon>
        <taxon>Thermomicrobiota</taxon>
        <taxon>Thermomicrobia</taxon>
        <taxon>Sphaerobacterales</taxon>
        <taxon>Sphaerobacterineae</taxon>
        <taxon>Sphaerobacteraceae</taxon>
        <taxon>Sphaerobacter</taxon>
    </lineage>
</organism>
<sequence>MPEGNGPLPLAVVVLTRDEERHLPDCLASVQGLVTAGALLFVLDSESTDQTVAIARRFGARVAVRPFDGYASQRQAALRMVDRPWVLFLDADERLSPALTAEVIDAVRTGSPDVAGYWLPRRNWIRGREMRGGGWWPDYQLRLLRRDRAHYRVGREVHEIVDLDGPAGWLSEPLLHLNYDSLREFRAKQAHYARMRAESLRAAGQFPRRRTYIGQPAREFFRRVVRLRGYRDGPLGLVLAAILAWYELRTWIWVGPPPPPEASSVEPIALPLPEIDLSVVIVSYNVRDLLLDCLTSLEAAFAAGGMTTEIIVVDNASCDGTAEAVRRRFPSVRVVEAGANRGFAAGCNMGIRLARGRAIALLNPDTTVVGDALGTLARYLEEHPDVGVAGPRVYRPDGTTQPTRRRFPTLATGLLESTIIQDYWKNNRVLRRYYVADRSDDEEQEVDWLVGACLVARREAVEMAGLLDERFFMYSEEVEWCRRIREAGWKIMYVPSAAVTHYEGASSSQDIPARQVDFDTSKVLLFERLYGRGVARFLRAFLLASYLVRVVIEGAKGLAGHKPELRRARVALYLRAFRSRLRPGRRLS</sequence>
<dbReference type="EMBL" id="CP001823">
    <property type="protein sequence ID" value="ACZ38099.1"/>
    <property type="molecule type" value="Genomic_DNA"/>
</dbReference>
<dbReference type="HOGENOM" id="CLU_463726_0_0_0"/>
<dbReference type="InterPro" id="IPR029044">
    <property type="entry name" value="Nucleotide-diphossugar_trans"/>
</dbReference>
<dbReference type="STRING" id="479434.Sthe_0662"/>
<evidence type="ECO:0000259" key="1">
    <source>
        <dbReference type="Pfam" id="PF00535"/>
    </source>
</evidence>